<name>A0A438IIX4_VITVI</name>
<comment type="caution">
    <text evidence="2">The sequence shown here is derived from an EMBL/GenBank/DDBJ whole genome shotgun (WGS) entry which is preliminary data.</text>
</comment>
<proteinExistence type="predicted"/>
<feature type="compositionally biased region" description="Basic and acidic residues" evidence="1">
    <location>
        <begin position="117"/>
        <end position="128"/>
    </location>
</feature>
<evidence type="ECO:0000313" key="2">
    <source>
        <dbReference type="EMBL" id="RVW96646.1"/>
    </source>
</evidence>
<organism evidence="2 3">
    <name type="scientific">Vitis vinifera</name>
    <name type="common">Grape</name>
    <dbReference type="NCBI Taxonomy" id="29760"/>
    <lineage>
        <taxon>Eukaryota</taxon>
        <taxon>Viridiplantae</taxon>
        <taxon>Streptophyta</taxon>
        <taxon>Embryophyta</taxon>
        <taxon>Tracheophyta</taxon>
        <taxon>Spermatophyta</taxon>
        <taxon>Magnoliopsida</taxon>
        <taxon>eudicotyledons</taxon>
        <taxon>Gunneridae</taxon>
        <taxon>Pentapetalae</taxon>
        <taxon>rosids</taxon>
        <taxon>Vitales</taxon>
        <taxon>Vitaceae</taxon>
        <taxon>Viteae</taxon>
        <taxon>Vitis</taxon>
    </lineage>
</organism>
<reference evidence="2 3" key="1">
    <citation type="journal article" date="2018" name="PLoS Genet.">
        <title>Population sequencing reveals clonal diversity and ancestral inbreeding in the grapevine cultivar Chardonnay.</title>
        <authorList>
            <person name="Roach M.J."/>
            <person name="Johnson D.L."/>
            <person name="Bohlmann J."/>
            <person name="van Vuuren H.J."/>
            <person name="Jones S.J."/>
            <person name="Pretorius I.S."/>
            <person name="Schmidt S.A."/>
            <person name="Borneman A.R."/>
        </authorList>
    </citation>
    <scope>NUCLEOTIDE SEQUENCE [LARGE SCALE GENOMIC DNA]</scope>
    <source>
        <strain evidence="3">cv. Chardonnay</strain>
        <tissue evidence="2">Leaf</tissue>
    </source>
</reference>
<dbReference type="Proteomes" id="UP000288805">
    <property type="component" value="Unassembled WGS sequence"/>
</dbReference>
<protein>
    <submittedName>
        <fullName evidence="2">Uncharacterized protein</fullName>
    </submittedName>
</protein>
<dbReference type="EMBL" id="QGNW01000106">
    <property type="protein sequence ID" value="RVW96646.1"/>
    <property type="molecule type" value="Genomic_DNA"/>
</dbReference>
<feature type="compositionally biased region" description="Basic and acidic residues" evidence="1">
    <location>
        <begin position="90"/>
        <end position="100"/>
    </location>
</feature>
<sequence>MGVMRLLNQGKRSVVAVQSIRVRTMMMIWIAVRSAQNLEMILVIMTGGKRGDHLILAHHPEMERGTATGVAVNTEKETETETGIGRRGMGRRETGRKTETESGIVIGIGESGIAKVRGRERGRGKESVPAEAGADQKSI</sequence>
<feature type="compositionally biased region" description="Low complexity" evidence="1">
    <location>
        <begin position="101"/>
        <end position="113"/>
    </location>
</feature>
<gene>
    <name evidence="2" type="ORF">CK203_020387</name>
</gene>
<dbReference type="AlphaFoldDB" id="A0A438IIX4"/>
<evidence type="ECO:0000256" key="1">
    <source>
        <dbReference type="SAM" id="MobiDB-lite"/>
    </source>
</evidence>
<evidence type="ECO:0000313" key="3">
    <source>
        <dbReference type="Proteomes" id="UP000288805"/>
    </source>
</evidence>
<accession>A0A438IIX4</accession>
<feature type="region of interest" description="Disordered" evidence="1">
    <location>
        <begin position="61"/>
        <end position="139"/>
    </location>
</feature>